<protein>
    <submittedName>
        <fullName evidence="3">Uncharacterized protein</fullName>
    </submittedName>
</protein>
<gene>
    <name evidence="3" type="ORF">Cadr_000027437</name>
</gene>
<feature type="compositionally biased region" description="Basic and acidic residues" evidence="1">
    <location>
        <begin position="278"/>
        <end position="289"/>
    </location>
</feature>
<keyword evidence="2" id="KW-0732">Signal</keyword>
<feature type="chain" id="PRO_5024294103" evidence="2">
    <location>
        <begin position="21"/>
        <end position="419"/>
    </location>
</feature>
<reference evidence="3 4" key="1">
    <citation type="journal article" date="2019" name="Mol. Ecol. Resour.">
        <title>Improving Illumina assemblies with Hi-C and long reads: an example with the North African dromedary.</title>
        <authorList>
            <person name="Elbers J.P."/>
            <person name="Rogers M.F."/>
            <person name="Perelman P.L."/>
            <person name="Proskuryakova A.A."/>
            <person name="Serdyukova N.A."/>
            <person name="Johnson W.E."/>
            <person name="Horin P."/>
            <person name="Corander J."/>
            <person name="Murphy D."/>
            <person name="Burger P.A."/>
        </authorList>
    </citation>
    <scope>NUCLEOTIDE SEQUENCE [LARGE SCALE GENOMIC DNA]</scope>
    <source>
        <strain evidence="3">Drom800</strain>
        <tissue evidence="3">Blood</tissue>
    </source>
</reference>
<accession>A0A5N4CCY0</accession>
<dbReference type="Proteomes" id="UP000299084">
    <property type="component" value="Unassembled WGS sequence"/>
</dbReference>
<name>A0A5N4CCY0_CAMDR</name>
<feature type="region of interest" description="Disordered" evidence="1">
    <location>
        <begin position="270"/>
        <end position="291"/>
    </location>
</feature>
<evidence type="ECO:0000313" key="4">
    <source>
        <dbReference type="Proteomes" id="UP000299084"/>
    </source>
</evidence>
<dbReference type="EMBL" id="JWIN03000029">
    <property type="protein sequence ID" value="KAB1256610.1"/>
    <property type="molecule type" value="Genomic_DNA"/>
</dbReference>
<proteinExistence type="predicted"/>
<organism evidence="3 4">
    <name type="scientific">Camelus dromedarius</name>
    <name type="common">Dromedary</name>
    <name type="synonym">Arabian camel</name>
    <dbReference type="NCBI Taxonomy" id="9838"/>
    <lineage>
        <taxon>Eukaryota</taxon>
        <taxon>Metazoa</taxon>
        <taxon>Chordata</taxon>
        <taxon>Craniata</taxon>
        <taxon>Vertebrata</taxon>
        <taxon>Euteleostomi</taxon>
        <taxon>Mammalia</taxon>
        <taxon>Eutheria</taxon>
        <taxon>Laurasiatheria</taxon>
        <taxon>Artiodactyla</taxon>
        <taxon>Tylopoda</taxon>
        <taxon>Camelidae</taxon>
        <taxon>Camelus</taxon>
    </lineage>
</organism>
<evidence type="ECO:0000313" key="3">
    <source>
        <dbReference type="EMBL" id="KAB1256610.1"/>
    </source>
</evidence>
<sequence length="419" mass="45310">MLSPELCSLALLGSMTVSLASFAAKTKEVSFMLKTTGPGSEWSQTAWLQHRLVTRRSPLYAGSVTANTVQAVAPPTCPPPFFSDMVLAKEASQHPYCGGPAVPWSPGRGQTKDTGEKAIPEAAALREEDSAQALEATETPEHHTPVRNNPVQRLCVETLKYPKSPRWPALTEAHLHAHPSASNLQCAADTERTRQGWPLRTVNHAFTVGAVSLEGSVVIFKGAPGTLRGHSTAPSNAPVTRAFPFTGVTRKHNTDAECLQSFKIKLDSHGGINHGRRQPWEAHGRHQPREASATEASAMGGVSHGGVSHGRCQPWRPMGGVWGGFGGEGAEEDDTDRIVSEIHVRCGNRSFILETAEEILNACKKVLCLHLRPNNKQDPCLHLILSASHSHHLSPSYQEGLSLTRRSTEICSSTNRSPE</sequence>
<evidence type="ECO:0000256" key="1">
    <source>
        <dbReference type="SAM" id="MobiDB-lite"/>
    </source>
</evidence>
<dbReference type="AlphaFoldDB" id="A0A5N4CCY0"/>
<evidence type="ECO:0000256" key="2">
    <source>
        <dbReference type="SAM" id="SignalP"/>
    </source>
</evidence>
<comment type="caution">
    <text evidence="3">The sequence shown here is derived from an EMBL/GenBank/DDBJ whole genome shotgun (WGS) entry which is preliminary data.</text>
</comment>
<feature type="signal peptide" evidence="2">
    <location>
        <begin position="1"/>
        <end position="20"/>
    </location>
</feature>
<keyword evidence="4" id="KW-1185">Reference proteome</keyword>